<comment type="function">
    <text evidence="2">Cytokinin receptor related to bacterial two-component regulators. Functions as a histidine kinase and transmits the stress signal to a downstream MAPK cascade.</text>
</comment>
<evidence type="ECO:0000256" key="1">
    <source>
        <dbReference type="ARBA" id="ARBA00000085"/>
    </source>
</evidence>
<accession>A0A9D5DCZ5</accession>
<dbReference type="PROSITE" id="PS50110">
    <property type="entry name" value="RESPONSE_REGULATORY"/>
    <property type="match status" value="2"/>
</dbReference>
<dbReference type="InterPro" id="IPR036097">
    <property type="entry name" value="HisK_dim/P_sf"/>
</dbReference>
<evidence type="ECO:0000259" key="16">
    <source>
        <dbReference type="PROSITE" id="PS50109"/>
    </source>
</evidence>
<dbReference type="Pfam" id="PF00512">
    <property type="entry name" value="HisKA"/>
    <property type="match status" value="1"/>
</dbReference>
<dbReference type="InterPro" id="IPR050956">
    <property type="entry name" value="2C_system_His_kinase"/>
</dbReference>
<feature type="domain" description="Histidine kinase" evidence="16">
    <location>
        <begin position="449"/>
        <end position="719"/>
    </location>
</feature>
<evidence type="ECO:0000256" key="5">
    <source>
        <dbReference type="ARBA" id="ARBA00022553"/>
    </source>
</evidence>
<dbReference type="SMART" id="SM00387">
    <property type="entry name" value="HATPase_c"/>
    <property type="match status" value="1"/>
</dbReference>
<dbReference type="InterPro" id="IPR056839">
    <property type="entry name" value="Receiver_AHK4/CRE1_1st"/>
</dbReference>
<keyword evidence="6" id="KW-0808">Transferase</keyword>
<evidence type="ECO:0000256" key="2">
    <source>
        <dbReference type="ARBA" id="ARBA00002427"/>
    </source>
</evidence>
<dbReference type="AlphaFoldDB" id="A0A9D5DCZ5"/>
<dbReference type="Gene3D" id="3.30.450.350">
    <property type="entry name" value="CHASE domain"/>
    <property type="match status" value="1"/>
</dbReference>
<dbReference type="Gene3D" id="1.10.287.130">
    <property type="match status" value="1"/>
</dbReference>
<dbReference type="GO" id="GO:0000155">
    <property type="term" value="F:phosphorelay sensor kinase activity"/>
    <property type="evidence" value="ECO:0007669"/>
    <property type="project" value="InterPro"/>
</dbReference>
<dbReference type="EMBL" id="JAGGNH010000001">
    <property type="protein sequence ID" value="KAJ0988808.1"/>
    <property type="molecule type" value="Genomic_DNA"/>
</dbReference>
<proteinExistence type="predicted"/>
<comment type="catalytic activity">
    <reaction evidence="1">
        <text>ATP + protein L-histidine = ADP + protein N-phospho-L-histidine.</text>
        <dbReference type="EC" id="2.7.13.3"/>
    </reaction>
</comment>
<dbReference type="FunFam" id="1.10.287.130:FF:000015">
    <property type="entry name" value="Histidine kinase 4"/>
    <property type="match status" value="1"/>
</dbReference>
<dbReference type="GO" id="GO:0019955">
    <property type="term" value="F:cytokine binding"/>
    <property type="evidence" value="ECO:0007669"/>
    <property type="project" value="UniProtKB-ARBA"/>
</dbReference>
<dbReference type="Pfam" id="PF24896">
    <property type="entry name" value="Receiver_CRE1"/>
    <property type="match status" value="1"/>
</dbReference>
<evidence type="ECO:0000256" key="12">
    <source>
        <dbReference type="ARBA" id="ARBA00023136"/>
    </source>
</evidence>
<comment type="caution">
    <text evidence="19">The sequence shown here is derived from an EMBL/GenBank/DDBJ whole genome shotgun (WGS) entry which is preliminary data.</text>
</comment>
<dbReference type="CDD" id="cd00082">
    <property type="entry name" value="HisKA"/>
    <property type="match status" value="1"/>
</dbReference>
<feature type="transmembrane region" description="Helical" evidence="15">
    <location>
        <begin position="87"/>
        <end position="108"/>
    </location>
</feature>
<evidence type="ECO:0000256" key="11">
    <source>
        <dbReference type="ARBA" id="ARBA00023012"/>
    </source>
</evidence>
<dbReference type="PRINTS" id="PR00344">
    <property type="entry name" value="BCTRLSENSOR"/>
</dbReference>
<evidence type="ECO:0000259" key="18">
    <source>
        <dbReference type="PROSITE" id="PS50839"/>
    </source>
</evidence>
<name>A0A9D5DCZ5_9LILI</name>
<dbReference type="Gene3D" id="6.10.250.1190">
    <property type="match status" value="1"/>
</dbReference>
<keyword evidence="11" id="KW-0902">Two-component regulatory system</keyword>
<evidence type="ECO:0000256" key="7">
    <source>
        <dbReference type="ARBA" id="ARBA00022692"/>
    </source>
</evidence>
<dbReference type="SMART" id="SM00388">
    <property type="entry name" value="HisKA"/>
    <property type="match status" value="1"/>
</dbReference>
<dbReference type="SMART" id="SM01079">
    <property type="entry name" value="CHASE"/>
    <property type="match status" value="1"/>
</dbReference>
<dbReference type="GO" id="GO:0012505">
    <property type="term" value="C:endomembrane system"/>
    <property type="evidence" value="ECO:0007669"/>
    <property type="project" value="UniProtKB-SubCell"/>
</dbReference>
<dbReference type="FunFam" id="3.30.450.350:FF:000001">
    <property type="entry name" value="Histidine kinase 4"/>
    <property type="match status" value="1"/>
</dbReference>
<dbReference type="Gene3D" id="3.40.50.2300">
    <property type="match status" value="1"/>
</dbReference>
<dbReference type="InterPro" id="IPR042240">
    <property type="entry name" value="CHASE_sf"/>
</dbReference>
<keyword evidence="5 13" id="KW-0597">Phosphoprotein</keyword>
<dbReference type="PROSITE" id="PS50109">
    <property type="entry name" value="HIS_KIN"/>
    <property type="match status" value="1"/>
</dbReference>
<dbReference type="InterPro" id="IPR003661">
    <property type="entry name" value="HisK_dim/P_dom"/>
</dbReference>
<feature type="modified residue" description="4-aspartylphosphate" evidence="13">
    <location>
        <position position="787"/>
    </location>
</feature>
<evidence type="ECO:0000256" key="4">
    <source>
        <dbReference type="ARBA" id="ARBA00012438"/>
    </source>
</evidence>
<dbReference type="PROSITE" id="PS50839">
    <property type="entry name" value="CHASE"/>
    <property type="match status" value="1"/>
</dbReference>
<dbReference type="InterPro" id="IPR006189">
    <property type="entry name" value="CHASE_dom"/>
</dbReference>
<dbReference type="InterPro" id="IPR003594">
    <property type="entry name" value="HATPase_dom"/>
</dbReference>
<evidence type="ECO:0000313" key="19">
    <source>
        <dbReference type="EMBL" id="KAJ0988808.1"/>
    </source>
</evidence>
<feature type="compositionally biased region" description="Basic and acidic residues" evidence="14">
    <location>
        <begin position="207"/>
        <end position="218"/>
    </location>
</feature>
<evidence type="ECO:0000313" key="20">
    <source>
        <dbReference type="Proteomes" id="UP001085076"/>
    </source>
</evidence>
<feature type="region of interest" description="Disordered" evidence="14">
    <location>
        <begin position="207"/>
        <end position="226"/>
    </location>
</feature>
<evidence type="ECO:0000256" key="3">
    <source>
        <dbReference type="ARBA" id="ARBA00004127"/>
    </source>
</evidence>
<feature type="domain" description="CHASE" evidence="18">
    <location>
        <begin position="155"/>
        <end position="381"/>
    </location>
</feature>
<dbReference type="PANTHER" id="PTHR43719">
    <property type="entry name" value="TWO-COMPONENT HISTIDINE KINASE"/>
    <property type="match status" value="1"/>
</dbReference>
<dbReference type="CDD" id="cd16922">
    <property type="entry name" value="HATPase_EvgS-ArcB-TorS-like"/>
    <property type="match status" value="1"/>
</dbReference>
<dbReference type="InterPro" id="IPR036890">
    <property type="entry name" value="HATPase_C_sf"/>
</dbReference>
<evidence type="ECO:0000256" key="15">
    <source>
        <dbReference type="SAM" id="Phobius"/>
    </source>
</evidence>
<sequence length="1048" mass="118175">MSNLLTLGSDLVILYFVLMVCWWLCSEMHMNCFFRADFMDQKTSFLTDKSRFLIELPKIFKPKSWKSHLYSHYFGWKKLRESWWKKLLILWVVGWFLGSVWIFCFMSSQAIEKRRDLLANMCDERARMLQDQFNVSMNHIQALAILVSTFHHSKDPSAIDQETFARYTERTAFERPLTSGVAYAVKVLHSEREQFEKLQGWSIKRMDAQEQSPAREDGSAPEILEPSPTQEEYAPVIFAQDTVSHVISFDMFSGKEDHENILRARESGKGVLTAPFRLLKSNRLGVILTFAVYSTELPSNATPAERIRAAIGYIGGIFDIESLVDKLLHQLACKQSIVVNVYDTTDPDEPISMYGTNLTGNGMYHKSNLHFGDPLRKHEMHCSFTHHPPLPWLAITTSIGTLVIALLIGHIFHATVNRIAKVEDDYRKMMKLKKQAEDADVAKSQFLATVSHEIRTPMNGVLGMLQMLMDTELDITQQDYVRTAQASGKALVSLINEVLDQAKIESGNHELEAVRFDLRVLVDDVLSLFYGKSQEKGIELAAYVSDKVPEFLIGDPGRIRQIITNLMGNSVKFTEKGHIFVSVNLVEEVIYSTESETEFQPTSTLSGLPVADRRRSWESFKTFSQDLPVFQHAFLSTSSDLINLIVSVEDTGTGIPQEAQSRVFTPYMQVGSSTSRIHGGTGIGLSISKCLVGLMKGEIGFVSEPNIGSTFTFTAVLTRGHANPSEYKSREFKGMHALVVDHRPSRAKVVKYHLQRLGIHVELVSDLHQAFLRITNGKSVVNMMLIDKEAWPKDADLWPLFINISKKGNQFTMPKLFLLDNPTCPAKSKCSNSLESMLTVITKPVRASMLAVYLRRAMGGGEKDTGEDGVLPRPSLCNLLHGKHILVVDDNIVNLRVAAGALKKYGAEVTCADGGKLAIKKLKPPHKFDACFMDIQMPETDGFEATRMIRKMESDANDRIEHGELLGEACGNVLHWHVPILAMTADVIQATQEECRRCGMDGYVSKPFEGEQLYRERTMAHHASWVNHQTSHTVHSCFAEIEIWRRNR</sequence>
<keyword evidence="8" id="KW-0418">Kinase</keyword>
<dbReference type="Pfam" id="PF00072">
    <property type="entry name" value="Response_reg"/>
    <property type="match status" value="1"/>
</dbReference>
<comment type="subcellular location">
    <subcellularLocation>
        <location evidence="3">Endomembrane system</location>
        <topology evidence="3">Multi-pass membrane protein</topology>
    </subcellularLocation>
</comment>
<evidence type="ECO:0000256" key="6">
    <source>
        <dbReference type="ARBA" id="ARBA00022679"/>
    </source>
</evidence>
<reference evidence="19" key="2">
    <citation type="journal article" date="2022" name="Hortic Res">
        <title>The genome of Dioscorea zingiberensis sheds light on the biosynthesis, origin and evolution of the medicinally important diosgenin saponins.</title>
        <authorList>
            <person name="Li Y."/>
            <person name="Tan C."/>
            <person name="Li Z."/>
            <person name="Guo J."/>
            <person name="Li S."/>
            <person name="Chen X."/>
            <person name="Wang C."/>
            <person name="Dai X."/>
            <person name="Yang H."/>
            <person name="Song W."/>
            <person name="Hou L."/>
            <person name="Xu J."/>
            <person name="Tong Z."/>
            <person name="Xu A."/>
            <person name="Yuan X."/>
            <person name="Wang W."/>
            <person name="Yang Q."/>
            <person name="Chen L."/>
            <person name="Sun Z."/>
            <person name="Wang K."/>
            <person name="Pan B."/>
            <person name="Chen J."/>
            <person name="Bao Y."/>
            <person name="Liu F."/>
            <person name="Qi X."/>
            <person name="Gang D.R."/>
            <person name="Wen J."/>
            <person name="Li J."/>
        </authorList>
    </citation>
    <scope>NUCLEOTIDE SEQUENCE</scope>
    <source>
        <strain evidence="19">Dzin_1.0</strain>
    </source>
</reference>
<dbReference type="Pfam" id="PF03924">
    <property type="entry name" value="CHASE"/>
    <property type="match status" value="1"/>
</dbReference>
<feature type="domain" description="Response regulatory" evidence="17">
    <location>
        <begin position="736"/>
        <end position="858"/>
    </location>
</feature>
<dbReference type="Pfam" id="PF02518">
    <property type="entry name" value="HATPase_c"/>
    <property type="match status" value="1"/>
</dbReference>
<keyword evidence="10 15" id="KW-1133">Transmembrane helix</keyword>
<dbReference type="Gene3D" id="3.30.565.10">
    <property type="entry name" value="Histidine kinase-like ATPase, C-terminal domain"/>
    <property type="match status" value="1"/>
</dbReference>
<keyword evidence="20" id="KW-1185">Reference proteome</keyword>
<feature type="domain" description="Response regulatory" evidence="17">
    <location>
        <begin position="884"/>
        <end position="1021"/>
    </location>
</feature>
<evidence type="ECO:0000256" key="10">
    <source>
        <dbReference type="ARBA" id="ARBA00022989"/>
    </source>
</evidence>
<evidence type="ECO:0000256" key="8">
    <source>
        <dbReference type="ARBA" id="ARBA00022777"/>
    </source>
</evidence>
<dbReference type="GO" id="GO:0009736">
    <property type="term" value="P:cytokinin-activated signaling pathway"/>
    <property type="evidence" value="ECO:0007669"/>
    <property type="project" value="UniProtKB-KW"/>
</dbReference>
<keyword evidence="9" id="KW-0932">Cytokinin signaling pathway</keyword>
<evidence type="ECO:0000256" key="14">
    <source>
        <dbReference type="SAM" id="MobiDB-lite"/>
    </source>
</evidence>
<dbReference type="EC" id="2.7.13.3" evidence="4"/>
<evidence type="ECO:0000256" key="9">
    <source>
        <dbReference type="ARBA" id="ARBA00022864"/>
    </source>
</evidence>
<dbReference type="GO" id="GO:0005634">
    <property type="term" value="C:nucleus"/>
    <property type="evidence" value="ECO:0007669"/>
    <property type="project" value="TreeGrafter"/>
</dbReference>
<feature type="modified residue" description="4-aspartylphosphate" evidence="13">
    <location>
        <position position="934"/>
    </location>
</feature>
<keyword evidence="7 15" id="KW-0812">Transmembrane</keyword>
<feature type="transmembrane region" description="Helical" evidence="15">
    <location>
        <begin position="6"/>
        <end position="25"/>
    </location>
</feature>
<dbReference type="Proteomes" id="UP001085076">
    <property type="component" value="Miscellaneous, Linkage group lg01"/>
</dbReference>
<protein>
    <recommendedName>
        <fullName evidence="4">histidine kinase</fullName>
        <ecNumber evidence="4">2.7.13.3</ecNumber>
    </recommendedName>
</protein>
<evidence type="ECO:0000256" key="13">
    <source>
        <dbReference type="PROSITE-ProRule" id="PRU00169"/>
    </source>
</evidence>
<dbReference type="PANTHER" id="PTHR43719:SF73">
    <property type="entry name" value="HISTIDINE KINASE 3"/>
    <property type="match status" value="1"/>
</dbReference>
<dbReference type="SUPFAM" id="SSF47384">
    <property type="entry name" value="Homodimeric domain of signal transducing histidine kinase"/>
    <property type="match status" value="1"/>
</dbReference>
<dbReference type="SMART" id="SM00448">
    <property type="entry name" value="REC"/>
    <property type="match status" value="1"/>
</dbReference>
<dbReference type="InterPro" id="IPR004358">
    <property type="entry name" value="Sig_transdc_His_kin-like_C"/>
</dbReference>
<organism evidence="19 20">
    <name type="scientific">Dioscorea zingiberensis</name>
    <dbReference type="NCBI Taxonomy" id="325984"/>
    <lineage>
        <taxon>Eukaryota</taxon>
        <taxon>Viridiplantae</taxon>
        <taxon>Streptophyta</taxon>
        <taxon>Embryophyta</taxon>
        <taxon>Tracheophyta</taxon>
        <taxon>Spermatophyta</taxon>
        <taxon>Magnoliopsida</taxon>
        <taxon>Liliopsida</taxon>
        <taxon>Dioscoreales</taxon>
        <taxon>Dioscoreaceae</taxon>
        <taxon>Dioscorea</taxon>
    </lineage>
</organism>
<keyword evidence="12 15" id="KW-0472">Membrane</keyword>
<dbReference type="InterPro" id="IPR011006">
    <property type="entry name" value="CheY-like_superfamily"/>
</dbReference>
<dbReference type="InterPro" id="IPR001789">
    <property type="entry name" value="Sig_transdc_resp-reg_receiver"/>
</dbReference>
<dbReference type="CDD" id="cd17546">
    <property type="entry name" value="REC_hyHK_CKI1_RcsC-like"/>
    <property type="match status" value="1"/>
</dbReference>
<dbReference type="SUPFAM" id="SSF55874">
    <property type="entry name" value="ATPase domain of HSP90 chaperone/DNA topoisomerase II/histidine kinase"/>
    <property type="match status" value="1"/>
</dbReference>
<dbReference type="SUPFAM" id="SSF52172">
    <property type="entry name" value="CheY-like"/>
    <property type="match status" value="2"/>
</dbReference>
<evidence type="ECO:0000259" key="17">
    <source>
        <dbReference type="PROSITE" id="PS50110"/>
    </source>
</evidence>
<dbReference type="OrthoDB" id="10266508at2759"/>
<gene>
    <name evidence="19" type="ORF">J5N97_007164</name>
</gene>
<reference evidence="19" key="1">
    <citation type="submission" date="2021-03" db="EMBL/GenBank/DDBJ databases">
        <authorList>
            <person name="Li Z."/>
            <person name="Yang C."/>
        </authorList>
    </citation>
    <scope>NUCLEOTIDE SEQUENCE</scope>
    <source>
        <strain evidence="19">Dzin_1.0</strain>
        <tissue evidence="19">Leaf</tissue>
    </source>
</reference>
<dbReference type="InterPro" id="IPR005467">
    <property type="entry name" value="His_kinase_dom"/>
</dbReference>